<dbReference type="Proteomes" id="UP001497644">
    <property type="component" value="Chromosome 4"/>
</dbReference>
<accession>A0AAV2NQ41</accession>
<keyword evidence="2" id="KW-1185">Reference proteome</keyword>
<reference evidence="1" key="1">
    <citation type="submission" date="2024-04" db="EMBL/GenBank/DDBJ databases">
        <authorList>
            <consortium name="Molecular Ecology Group"/>
        </authorList>
    </citation>
    <scope>NUCLEOTIDE SEQUENCE</scope>
</reference>
<evidence type="ECO:0000313" key="2">
    <source>
        <dbReference type="Proteomes" id="UP001497644"/>
    </source>
</evidence>
<sequence>MRAIKTSAVIARTFRKFRSASGPVFARSCSIVIECKTAIGTTGKTAGCDDSSYPQTMPQWPRLNAASTVRRKAHYLSNNPRTNQPKRGSACWDLYISRESLMGARNSSGKLHISDSPEYPGRPILSDAILRSSKFEKR</sequence>
<proteinExistence type="predicted"/>
<dbReference type="AlphaFoldDB" id="A0AAV2NQ41"/>
<dbReference type="EMBL" id="OZ034827">
    <property type="protein sequence ID" value="CAL1682610.1"/>
    <property type="molecule type" value="Genomic_DNA"/>
</dbReference>
<gene>
    <name evidence="1" type="ORF">LPLAT_LOCUS8507</name>
</gene>
<protein>
    <submittedName>
        <fullName evidence="1">Uncharacterized protein</fullName>
    </submittedName>
</protein>
<name>A0AAV2NQ41_9HYME</name>
<organism evidence="1 2">
    <name type="scientific">Lasius platythorax</name>
    <dbReference type="NCBI Taxonomy" id="488582"/>
    <lineage>
        <taxon>Eukaryota</taxon>
        <taxon>Metazoa</taxon>
        <taxon>Ecdysozoa</taxon>
        <taxon>Arthropoda</taxon>
        <taxon>Hexapoda</taxon>
        <taxon>Insecta</taxon>
        <taxon>Pterygota</taxon>
        <taxon>Neoptera</taxon>
        <taxon>Endopterygota</taxon>
        <taxon>Hymenoptera</taxon>
        <taxon>Apocrita</taxon>
        <taxon>Aculeata</taxon>
        <taxon>Formicoidea</taxon>
        <taxon>Formicidae</taxon>
        <taxon>Formicinae</taxon>
        <taxon>Lasius</taxon>
        <taxon>Lasius</taxon>
    </lineage>
</organism>
<evidence type="ECO:0000313" key="1">
    <source>
        <dbReference type="EMBL" id="CAL1682610.1"/>
    </source>
</evidence>